<evidence type="ECO:0000259" key="2">
    <source>
        <dbReference type="Pfam" id="PF19044"/>
    </source>
</evidence>
<dbReference type="KEGG" id="mcit:NCTC10181_00113"/>
<dbReference type="InterPro" id="IPR051162">
    <property type="entry name" value="T4SS_component"/>
</dbReference>
<dbReference type="PANTHER" id="PTHR30121">
    <property type="entry name" value="UNCHARACTERIZED PROTEIN YJGR-RELATED"/>
    <property type="match status" value="1"/>
</dbReference>
<dbReference type="EMBL" id="LR215036">
    <property type="protein sequence ID" value="VEU74278.1"/>
    <property type="molecule type" value="Genomic_DNA"/>
</dbReference>
<keyword evidence="4" id="KW-1185">Reference proteome</keyword>
<dbReference type="PANTHER" id="PTHR30121:SF11">
    <property type="entry name" value="AAA+ ATPASE DOMAIN-CONTAINING PROTEIN"/>
    <property type="match status" value="1"/>
</dbReference>
<name>A0A449B0Y5_9BACT</name>
<evidence type="ECO:0000256" key="1">
    <source>
        <dbReference type="SAM" id="Phobius"/>
    </source>
</evidence>
<dbReference type="Proteomes" id="UP000290985">
    <property type="component" value="Chromosome"/>
</dbReference>
<dbReference type="Gene3D" id="3.40.50.300">
    <property type="entry name" value="P-loop containing nucleotide triphosphate hydrolases"/>
    <property type="match status" value="1"/>
</dbReference>
<dbReference type="GO" id="GO:0005524">
    <property type="term" value="F:ATP binding"/>
    <property type="evidence" value="ECO:0007669"/>
    <property type="project" value="UniProtKB-KW"/>
</dbReference>
<keyword evidence="1" id="KW-1133">Transmembrane helix</keyword>
<proteinExistence type="predicted"/>
<feature type="domain" description="TraG P-loop" evidence="2">
    <location>
        <begin position="493"/>
        <end position="821"/>
    </location>
</feature>
<dbReference type="InterPro" id="IPR027417">
    <property type="entry name" value="P-loop_NTPase"/>
</dbReference>
<evidence type="ECO:0000313" key="4">
    <source>
        <dbReference type="Proteomes" id="UP000290985"/>
    </source>
</evidence>
<sequence>MKLQTDKFKKYKLLRVWKNFNIFDAVLLVVILFIAGAIAYYSPVSNLIKIVIFALIVIASGPLFIEIPSKNARGYIVLMWIFFYLVRVKKYKKQNKTMYNTKNLNTLKKLEDNIFEINYLNGLFNLKTKTKAMVIEVFGKDITVNKVEEQEVYLQKLSDAFTAINTKIFIVKIPKFLSMTANEQNLAKVKNNKYFEKIKSEWENDLKTVDNFQNVDKYYIVMINADKDKLKQELYSIQLNLHRAEIESEILTKRKLIDFLNDLYLFGNDLSEENIEEIMKSGDLEKFFTYENITFKDKYFLTNKTYNSVQSIASFPLKLPQNWIAETFNSNSTIIWSLNPLDDKKKDKILNTVETNMAVNAESIFNKMLKRRQQNNQEALENVSEAVASNSEQLFESSLMLWNRAFDLDTLKAQEKQNEINIKKWKGVVNNLRYRQIEAYSALALKNTDMLKEYTEQLSGNIGYGWVFSNQYLNDNNFSLLGFSIFNKNAPVFFDPSIKSAKRINQNMFVLGTSGSGKSTFCKKLLAPRVAINDKVIILDPQGEYKKTMNALGGKTIKLGVAEDLRFNPLQIIKLFNPKQDPSYYTNVDIQLQNEEVLTLNEDFIREWFSLLYPHFEALDIQIIVSSLKKVWEKFGFFNSQSDITKWDNNQYPLMSDLINELKKVNKNDLFFQNTIRILKTLELDFQANGRFNKLYNQYTNIDLNDNLIVFDTSALMNQKIEVKNSSFYLIISFIKGIISETYKKDYRVWLLIDEAHKFIDENSISTLDFIYQVVKEGRKYNCGTIITTQNPQDFTKTEAIKAKGQAILENCQYSVFLKLTPTSVESVNALFEASGGLSETEKNFLVHASVGQGIISLNSSSRIAIDTYYNDIEKELFFESGDLRKYE</sequence>
<protein>
    <submittedName>
        <fullName evidence="3">Conjugal transfer ATP-binding protein TraC</fullName>
    </submittedName>
</protein>
<keyword evidence="1" id="KW-0472">Membrane</keyword>
<dbReference type="SUPFAM" id="SSF52540">
    <property type="entry name" value="P-loop containing nucleoside triphosphate hydrolases"/>
    <property type="match status" value="1"/>
</dbReference>
<keyword evidence="3" id="KW-0547">Nucleotide-binding</keyword>
<dbReference type="AlphaFoldDB" id="A0A449B0Y5"/>
<dbReference type="RefSeq" id="WP_129725122.1">
    <property type="nucleotide sequence ID" value="NZ_LR215036.1"/>
</dbReference>
<dbReference type="Gene3D" id="1.10.8.730">
    <property type="match status" value="1"/>
</dbReference>
<reference evidence="3 4" key="1">
    <citation type="submission" date="2019-01" db="EMBL/GenBank/DDBJ databases">
        <authorList>
            <consortium name="Pathogen Informatics"/>
        </authorList>
    </citation>
    <scope>NUCLEOTIDE SEQUENCE [LARGE SCALE GENOMIC DNA]</scope>
    <source>
        <strain evidence="3 4">NCTC10181</strain>
    </source>
</reference>
<feature type="transmembrane region" description="Helical" evidence="1">
    <location>
        <begin position="21"/>
        <end position="41"/>
    </location>
</feature>
<evidence type="ECO:0000313" key="3">
    <source>
        <dbReference type="EMBL" id="VEU74278.1"/>
    </source>
</evidence>
<keyword evidence="1" id="KW-0812">Transmembrane</keyword>
<dbReference type="NCBIfam" id="NF045975">
    <property type="entry name" value="VirB4_plasma"/>
    <property type="match status" value="1"/>
</dbReference>
<dbReference type="CDD" id="cd01127">
    <property type="entry name" value="TrwB_TraG_TraD_VirD4"/>
    <property type="match status" value="2"/>
</dbReference>
<gene>
    <name evidence="3" type="ORF">NCTC10181_00113</name>
</gene>
<feature type="transmembrane region" description="Helical" evidence="1">
    <location>
        <begin position="47"/>
        <end position="65"/>
    </location>
</feature>
<accession>A0A449B0Y5</accession>
<dbReference type="Pfam" id="PF19044">
    <property type="entry name" value="P-loop_TraG"/>
    <property type="match status" value="1"/>
</dbReference>
<feature type="transmembrane region" description="Helical" evidence="1">
    <location>
        <begin position="72"/>
        <end position="88"/>
    </location>
</feature>
<dbReference type="OrthoDB" id="9804380at2"/>
<organism evidence="3 4">
    <name type="scientific">Mycoplasmopsis citelli</name>
    <dbReference type="NCBI Taxonomy" id="171281"/>
    <lineage>
        <taxon>Bacteria</taxon>
        <taxon>Bacillati</taxon>
        <taxon>Mycoplasmatota</taxon>
        <taxon>Mycoplasmoidales</taxon>
        <taxon>Metamycoplasmataceae</taxon>
        <taxon>Mycoplasmopsis</taxon>
    </lineage>
</organism>
<dbReference type="InterPro" id="IPR043964">
    <property type="entry name" value="P-loop_TraG"/>
</dbReference>
<keyword evidence="3" id="KW-0067">ATP-binding</keyword>